<dbReference type="PANTHER" id="PTHR21366:SF27">
    <property type="entry name" value="GLYOXALASE-LIKE DOMAIN-CONTAINING PROTEIN"/>
    <property type="match status" value="1"/>
</dbReference>
<name>A0A367PM84_CUPNE</name>
<dbReference type="AlphaFoldDB" id="A0A367PM84"/>
<dbReference type="Gene3D" id="3.10.180.10">
    <property type="entry name" value="2,3-Dihydroxybiphenyl 1,2-Dioxygenase, domain 1"/>
    <property type="match status" value="2"/>
</dbReference>
<dbReference type="RefSeq" id="WP_114131464.1">
    <property type="nucleotide sequence ID" value="NZ_CP068436.1"/>
</dbReference>
<evidence type="ECO:0000256" key="7">
    <source>
        <dbReference type="ARBA" id="ARBA00023004"/>
    </source>
</evidence>
<comment type="cofactor">
    <cofactor evidence="1 8">
        <name>Fe(2+)</name>
        <dbReference type="ChEBI" id="CHEBI:29033"/>
    </cofactor>
</comment>
<dbReference type="InterPro" id="IPR000486">
    <property type="entry name" value="Xdiol_ring_cleave_dOase_1/2"/>
</dbReference>
<keyword evidence="6 8" id="KW-0560">Oxidoreductase</keyword>
<dbReference type="InterPro" id="IPR050383">
    <property type="entry name" value="GlyoxalaseI/FosfomycinResist"/>
</dbReference>
<dbReference type="SUPFAM" id="SSF54593">
    <property type="entry name" value="Glyoxalase/Bleomycin resistance protein/Dihydroxybiphenyl dioxygenase"/>
    <property type="match status" value="1"/>
</dbReference>
<dbReference type="Proteomes" id="UP000253501">
    <property type="component" value="Unassembled WGS sequence"/>
</dbReference>
<evidence type="ECO:0000313" key="10">
    <source>
        <dbReference type="EMBL" id="RCJ09019.1"/>
    </source>
</evidence>
<comment type="similarity">
    <text evidence="2 8">Belongs to the extradiol ring-cleavage dioxygenase family.</text>
</comment>
<keyword evidence="5 8" id="KW-0223">Dioxygenase</keyword>
<evidence type="ECO:0000256" key="6">
    <source>
        <dbReference type="ARBA" id="ARBA00023002"/>
    </source>
</evidence>
<evidence type="ECO:0000256" key="3">
    <source>
        <dbReference type="ARBA" id="ARBA00022723"/>
    </source>
</evidence>
<dbReference type="InterPro" id="IPR029068">
    <property type="entry name" value="Glyas_Bleomycin-R_OHBP_Dase"/>
</dbReference>
<dbReference type="PANTHER" id="PTHR21366">
    <property type="entry name" value="GLYOXALASE FAMILY PROTEIN"/>
    <property type="match status" value="1"/>
</dbReference>
<evidence type="ECO:0000256" key="5">
    <source>
        <dbReference type="ARBA" id="ARBA00022964"/>
    </source>
</evidence>
<dbReference type="InterPro" id="IPR004360">
    <property type="entry name" value="Glyas_Fos-R_dOase_dom"/>
</dbReference>
<evidence type="ECO:0000259" key="9">
    <source>
        <dbReference type="PROSITE" id="PS51819"/>
    </source>
</evidence>
<organism evidence="10 11">
    <name type="scientific">Cupriavidus necator</name>
    <name type="common">Alcaligenes eutrophus</name>
    <name type="synonym">Ralstonia eutropha</name>
    <dbReference type="NCBI Taxonomy" id="106590"/>
    <lineage>
        <taxon>Bacteria</taxon>
        <taxon>Pseudomonadati</taxon>
        <taxon>Pseudomonadota</taxon>
        <taxon>Betaproteobacteria</taxon>
        <taxon>Burkholderiales</taxon>
        <taxon>Burkholderiaceae</taxon>
        <taxon>Cupriavidus</taxon>
    </lineage>
</organism>
<proteinExistence type="inferred from homology"/>
<evidence type="ECO:0000256" key="4">
    <source>
        <dbReference type="ARBA" id="ARBA00022797"/>
    </source>
</evidence>
<dbReference type="GO" id="GO:0051213">
    <property type="term" value="F:dioxygenase activity"/>
    <property type="evidence" value="ECO:0007669"/>
    <property type="project" value="UniProtKB-KW"/>
</dbReference>
<dbReference type="InterPro" id="IPR037523">
    <property type="entry name" value="VOC_core"/>
</dbReference>
<feature type="domain" description="VOC" evidence="9">
    <location>
        <begin position="148"/>
        <end position="266"/>
    </location>
</feature>
<feature type="domain" description="VOC" evidence="9">
    <location>
        <begin position="15"/>
        <end position="127"/>
    </location>
</feature>
<reference evidence="10 11" key="1">
    <citation type="submission" date="2018-04" db="EMBL/GenBank/DDBJ databases">
        <title>Cupriavidus necator CR12 genome sequencing and assembly.</title>
        <authorList>
            <person name="Ben Fekih I."/>
            <person name="Mazhar H.S."/>
            <person name="Bello S.K."/>
            <person name="Rensing C."/>
        </authorList>
    </citation>
    <scope>NUCLEOTIDE SEQUENCE [LARGE SCALE GENOMIC DNA]</scope>
    <source>
        <strain evidence="10 11">CR12</strain>
    </source>
</reference>
<accession>A0A367PM84</accession>
<keyword evidence="7 8" id="KW-0408">Iron</keyword>
<evidence type="ECO:0000256" key="8">
    <source>
        <dbReference type="RuleBase" id="RU000683"/>
    </source>
</evidence>
<gene>
    <name evidence="10" type="ORF">DDK22_07820</name>
</gene>
<dbReference type="PROSITE" id="PS00082">
    <property type="entry name" value="EXTRADIOL_DIOXYGENAS"/>
    <property type="match status" value="1"/>
</dbReference>
<dbReference type="Pfam" id="PF00903">
    <property type="entry name" value="Glyoxalase"/>
    <property type="match status" value="2"/>
</dbReference>
<evidence type="ECO:0000256" key="2">
    <source>
        <dbReference type="ARBA" id="ARBA00008784"/>
    </source>
</evidence>
<keyword evidence="3" id="KW-0479">Metal-binding</keyword>
<dbReference type="EMBL" id="QDHA01000017">
    <property type="protein sequence ID" value="RCJ09019.1"/>
    <property type="molecule type" value="Genomic_DNA"/>
</dbReference>
<evidence type="ECO:0000256" key="1">
    <source>
        <dbReference type="ARBA" id="ARBA00001954"/>
    </source>
</evidence>
<sequence>MLPPVNLRPPFNITRTSHVVLHVADLAKSRQFYVDIVGLVVSDEDDQVCYLRGLAEACHHSLVLVQTQGEATCKRLGYRVFFEEDLDLAYQFFKEEGLPAEWADVAYQGRTLHVTDPIGTRIELCATMETRERQYLNREIFKGAHAQRLDHFQIFAPDTYALCAFYSRLGFRNSEYLAHGDKLLGAFMYRKGTCLDLAIVQNEGPKLHHFAYTVSESHNIFDACDFAGIYGYGTEVERGPGRHGPGGMLFVYLRDPDGHRVELFNSHYQTIDTEIEPVRWDAATLSTNVRWGLPAPERWYFEATSFEQTSLIPAVEKPKPETLESYVQKQLSAKNQA</sequence>
<dbReference type="GO" id="GO:0008198">
    <property type="term" value="F:ferrous iron binding"/>
    <property type="evidence" value="ECO:0007669"/>
    <property type="project" value="InterPro"/>
</dbReference>
<evidence type="ECO:0000313" key="11">
    <source>
        <dbReference type="Proteomes" id="UP000253501"/>
    </source>
</evidence>
<comment type="caution">
    <text evidence="10">The sequence shown here is derived from an EMBL/GenBank/DDBJ whole genome shotgun (WGS) entry which is preliminary data.</text>
</comment>
<keyword evidence="4 8" id="KW-0058">Aromatic hydrocarbons catabolism</keyword>
<protein>
    <submittedName>
        <fullName evidence="10">3,4-dihydroxyphenylacetate 2,3-dioxygenase</fullName>
    </submittedName>
</protein>
<dbReference type="PROSITE" id="PS51819">
    <property type="entry name" value="VOC"/>
    <property type="match status" value="2"/>
</dbReference>